<feature type="region of interest" description="Disordered" evidence="1">
    <location>
        <begin position="11"/>
        <end position="47"/>
    </location>
</feature>
<evidence type="ECO:0000256" key="1">
    <source>
        <dbReference type="SAM" id="MobiDB-lite"/>
    </source>
</evidence>
<dbReference type="Proteomes" id="UP000310200">
    <property type="component" value="Unassembled WGS sequence"/>
</dbReference>
<proteinExistence type="predicted"/>
<dbReference type="AlphaFoldDB" id="A0A4S2KFS1"/>
<feature type="compositionally biased region" description="Basic residues" evidence="1">
    <location>
        <begin position="11"/>
        <end position="21"/>
    </location>
</feature>
<comment type="caution">
    <text evidence="2">The sequence shown here is derived from an EMBL/GenBank/DDBJ whole genome shotgun (WGS) entry which is preliminary data.</text>
</comment>
<gene>
    <name evidence="2" type="ORF">DBV15_04043</name>
</gene>
<sequence length="93" mass="10629">MFAAMVLHKHNKHNNGNHSNHHASNNNSTTNSTSNHLNNNNHINNNVNNVNQAYSTRAIPTVIFNEKVETCLSFTKKEFKSHRLTAYPFEAQR</sequence>
<organism evidence="2 3">
    <name type="scientific">Temnothorax longispinosus</name>
    <dbReference type="NCBI Taxonomy" id="300112"/>
    <lineage>
        <taxon>Eukaryota</taxon>
        <taxon>Metazoa</taxon>
        <taxon>Ecdysozoa</taxon>
        <taxon>Arthropoda</taxon>
        <taxon>Hexapoda</taxon>
        <taxon>Insecta</taxon>
        <taxon>Pterygota</taxon>
        <taxon>Neoptera</taxon>
        <taxon>Endopterygota</taxon>
        <taxon>Hymenoptera</taxon>
        <taxon>Apocrita</taxon>
        <taxon>Aculeata</taxon>
        <taxon>Formicoidea</taxon>
        <taxon>Formicidae</taxon>
        <taxon>Myrmicinae</taxon>
        <taxon>Temnothorax</taxon>
    </lineage>
</organism>
<protein>
    <submittedName>
        <fullName evidence="2">Uncharacterized protein</fullName>
    </submittedName>
</protein>
<feature type="compositionally biased region" description="Low complexity" evidence="1">
    <location>
        <begin position="22"/>
        <end position="47"/>
    </location>
</feature>
<keyword evidence="3" id="KW-1185">Reference proteome</keyword>
<evidence type="ECO:0000313" key="2">
    <source>
        <dbReference type="EMBL" id="TGZ46617.1"/>
    </source>
</evidence>
<evidence type="ECO:0000313" key="3">
    <source>
        <dbReference type="Proteomes" id="UP000310200"/>
    </source>
</evidence>
<reference evidence="2 3" key="1">
    <citation type="journal article" date="2019" name="Philos. Trans. R. Soc. Lond., B, Biol. Sci.">
        <title>Ant behaviour and brain gene expression of defending hosts depend on the ecological success of the intruding social parasite.</title>
        <authorList>
            <person name="Kaur R."/>
            <person name="Stoldt M."/>
            <person name="Jongepier E."/>
            <person name="Feldmeyer B."/>
            <person name="Menzel F."/>
            <person name="Bornberg-Bauer E."/>
            <person name="Foitzik S."/>
        </authorList>
    </citation>
    <scope>NUCLEOTIDE SEQUENCE [LARGE SCALE GENOMIC DNA]</scope>
    <source>
        <tissue evidence="2">Whole body</tissue>
    </source>
</reference>
<dbReference type="EMBL" id="QBLH01002847">
    <property type="protein sequence ID" value="TGZ46617.1"/>
    <property type="molecule type" value="Genomic_DNA"/>
</dbReference>
<accession>A0A4S2KFS1</accession>
<name>A0A4S2KFS1_9HYME</name>